<gene>
    <name evidence="1" type="ORF">PtrM4_010160</name>
</gene>
<protein>
    <submittedName>
        <fullName evidence="1">Uncharacterized protein</fullName>
    </submittedName>
</protein>
<evidence type="ECO:0000313" key="2">
    <source>
        <dbReference type="Proteomes" id="UP000245464"/>
    </source>
</evidence>
<dbReference type="Proteomes" id="UP000245464">
    <property type="component" value="Chromosome 1"/>
</dbReference>
<dbReference type="AlphaFoldDB" id="A0A5M9LSS2"/>
<dbReference type="EMBL" id="NQIK02000001">
    <property type="protein sequence ID" value="KAF7576776.1"/>
    <property type="molecule type" value="Genomic_DNA"/>
</dbReference>
<dbReference type="RefSeq" id="XP_001931010.2">
    <property type="nucleotide sequence ID" value="XM_001930975.2"/>
</dbReference>
<accession>A0A5M9LSS2</accession>
<comment type="caution">
    <text evidence="1">The sequence shown here is derived from an EMBL/GenBank/DDBJ whole genome shotgun (WGS) entry which is preliminary data.</text>
</comment>
<organism evidence="1 2">
    <name type="scientific">Pyrenophora tritici-repentis</name>
    <dbReference type="NCBI Taxonomy" id="45151"/>
    <lineage>
        <taxon>Eukaryota</taxon>
        <taxon>Fungi</taxon>
        <taxon>Dikarya</taxon>
        <taxon>Ascomycota</taxon>
        <taxon>Pezizomycotina</taxon>
        <taxon>Dothideomycetes</taxon>
        <taxon>Pleosporomycetidae</taxon>
        <taxon>Pleosporales</taxon>
        <taxon>Pleosporineae</taxon>
        <taxon>Pleosporaceae</taxon>
        <taxon>Pyrenophora</taxon>
    </lineage>
</organism>
<reference evidence="1 2" key="1">
    <citation type="journal article" date="2018" name="BMC Genomics">
        <title>Comparative genomics of the wheat fungal pathogen Pyrenophora tritici-repentis reveals chromosomal variations and genome plasticity.</title>
        <authorList>
            <person name="Moolhuijzen P."/>
            <person name="See P.T."/>
            <person name="Hane J.K."/>
            <person name="Shi G."/>
            <person name="Liu Z."/>
            <person name="Oliver R.P."/>
            <person name="Moffat C.S."/>
        </authorList>
    </citation>
    <scope>NUCLEOTIDE SEQUENCE [LARGE SCALE GENOMIC DNA]</scope>
    <source>
        <strain evidence="1">M4</strain>
    </source>
</reference>
<evidence type="ECO:0000313" key="1">
    <source>
        <dbReference type="EMBL" id="KAF7576776.1"/>
    </source>
</evidence>
<name>A0A5M9LSS2_9PLEO</name>
<dbReference type="GeneID" id="6340403"/>
<sequence length="103" mass="11100">MQAVQASPEDAHPKVSPPRQNPKGSGLASIAISSFAAFRSQSSQPVPIAVQSPVRRKPLPADSPVVARFSAQQSKNADDTVAIYNDLTPDFDEDLFLPRDLDE</sequence>
<proteinExistence type="predicted"/>
<dbReference type="KEGG" id="ptrr:6340403"/>